<gene>
    <name evidence="1" type="ORF">K6T50_00870</name>
</gene>
<keyword evidence="1" id="KW-0378">Hydrolase</keyword>
<proteinExistence type="predicted"/>
<name>A0A8T8WD99_9EURY</name>
<dbReference type="AlphaFoldDB" id="A0A8T8WD99"/>
<dbReference type="Gene3D" id="2.40.10.10">
    <property type="entry name" value="Trypsin-like serine proteases"/>
    <property type="match status" value="2"/>
</dbReference>
<dbReference type="GO" id="GO:0006508">
    <property type="term" value="P:proteolysis"/>
    <property type="evidence" value="ECO:0007669"/>
    <property type="project" value="UniProtKB-KW"/>
</dbReference>
<dbReference type="KEGG" id="hmp:K6T50_00870"/>
<reference evidence="1 2" key="1">
    <citation type="journal article" date="2021" name="Int. J. Syst. Evol. Microbiol.">
        <title>Halobaculum halophilum sp. nov. and Halobaculum salinum sp. nov., isolated from salt lake and saline soil.</title>
        <authorList>
            <person name="Cui H.L."/>
            <person name="Shi X.W."/>
            <person name="Yin X.M."/>
            <person name="Yang X.Y."/>
            <person name="Hou J."/>
            <person name="Zhu L."/>
        </authorList>
    </citation>
    <scope>NUCLEOTIDE SEQUENCE [LARGE SCALE GENOMIC DNA]</scope>
    <source>
        <strain evidence="1 2">NBRC 109044</strain>
    </source>
</reference>
<protein>
    <submittedName>
        <fullName evidence="1">Serine protease</fullName>
    </submittedName>
</protein>
<evidence type="ECO:0000313" key="2">
    <source>
        <dbReference type="Proteomes" id="UP000826254"/>
    </source>
</evidence>
<dbReference type="Proteomes" id="UP000826254">
    <property type="component" value="Chromosome"/>
</dbReference>
<evidence type="ECO:0000313" key="1">
    <source>
        <dbReference type="EMBL" id="QZP37766.1"/>
    </source>
</evidence>
<dbReference type="Pfam" id="PF13365">
    <property type="entry name" value="Trypsin_2"/>
    <property type="match status" value="1"/>
</dbReference>
<dbReference type="EMBL" id="CP081958">
    <property type="protein sequence ID" value="QZP37766.1"/>
    <property type="molecule type" value="Genomic_DNA"/>
</dbReference>
<dbReference type="InterPro" id="IPR009003">
    <property type="entry name" value="Peptidase_S1_PA"/>
</dbReference>
<organism evidence="1 2">
    <name type="scientific">Halobaculum magnesiiphilum</name>
    <dbReference type="NCBI Taxonomy" id="1017351"/>
    <lineage>
        <taxon>Archaea</taxon>
        <taxon>Methanobacteriati</taxon>
        <taxon>Methanobacteriota</taxon>
        <taxon>Stenosarchaea group</taxon>
        <taxon>Halobacteria</taxon>
        <taxon>Halobacteriales</taxon>
        <taxon>Haloferacaceae</taxon>
        <taxon>Halobaculum</taxon>
    </lineage>
</organism>
<dbReference type="GO" id="GO:0008233">
    <property type="term" value="F:peptidase activity"/>
    <property type="evidence" value="ECO:0007669"/>
    <property type="project" value="UniProtKB-KW"/>
</dbReference>
<accession>A0A8T8WD99</accession>
<dbReference type="InterPro" id="IPR043504">
    <property type="entry name" value="Peptidase_S1_PA_chymotrypsin"/>
</dbReference>
<keyword evidence="1" id="KW-0645">Protease</keyword>
<dbReference type="SUPFAM" id="SSF50494">
    <property type="entry name" value="Trypsin-like serine proteases"/>
    <property type="match status" value="1"/>
</dbReference>
<keyword evidence="2" id="KW-1185">Reference proteome</keyword>
<sequence length="246" mass="28199">MRIMERLLRTTTPIRYPTYNRSESHSTGFFFRTNRELYLITARHCLFESDRGGVRFRPEEIAIRLRDKKDHRESRTMRIPLYDESGDRNWIEPYHYDVDIAALPLEISLRETGNTSFGTSRLSKAYEAKNVAVPGDSAIVAGYPVVNAGSYSPILRNALISSALDVDYDKQPYFLIDSQLHEGTSGSPVLVRKTDRNDNIAFHVIGVHSGQHDVSVPGGENLNRVWFLKHLRIRLNDFEPDLTDLF</sequence>